<name>A0A514CT56_9CAUD</name>
<keyword evidence="2" id="KW-1185">Reference proteome</keyword>
<protein>
    <submittedName>
        <fullName evidence="1">Uncharacterized protein</fullName>
    </submittedName>
</protein>
<dbReference type="KEGG" id="vg:56136165"/>
<proteinExistence type="predicted"/>
<dbReference type="Proteomes" id="UP000320799">
    <property type="component" value="Segment"/>
</dbReference>
<dbReference type="GeneID" id="56136165"/>
<organism evidence="1 2">
    <name type="scientific">Achromobacter phage Motura</name>
    <dbReference type="NCBI Taxonomy" id="2591403"/>
    <lineage>
        <taxon>Viruses</taxon>
        <taxon>Duplodnaviria</taxon>
        <taxon>Heunggongvirae</taxon>
        <taxon>Uroviricota</taxon>
        <taxon>Caudoviricetes</taxon>
        <taxon>Moturavirus</taxon>
        <taxon>Moturavirus motura</taxon>
    </lineage>
</organism>
<reference evidence="1 2" key="1">
    <citation type="submission" date="2019-06" db="EMBL/GenBank/DDBJ databases">
        <authorList>
            <person name="Kincaid V.D."/>
            <person name="Fuller A."/>
            <person name="Hodges K."/>
            <person name="Bansal M."/>
            <person name="Essig J."/>
            <person name="Johnson A."/>
        </authorList>
    </citation>
    <scope>NUCLEOTIDE SEQUENCE [LARGE SCALE GENOMIC DNA]</scope>
</reference>
<dbReference type="RefSeq" id="YP_009903889.1">
    <property type="nucleotide sequence ID" value="NC_049849.1"/>
</dbReference>
<sequence length="110" mass="12674">MTFNLQHWMDDKVEWHDGISDRETSKLSYLCFLNYASGGSEDPDDWGPVRMERGHQRGLTKWQGVRLLTYIGYLDGLEDAGVNVDAVWNEVKAYSARQEWVESQDGECNV</sequence>
<evidence type="ECO:0000313" key="2">
    <source>
        <dbReference type="Proteomes" id="UP000320799"/>
    </source>
</evidence>
<dbReference type="EMBL" id="MN094788">
    <property type="protein sequence ID" value="QDH83652.1"/>
    <property type="molecule type" value="Genomic_DNA"/>
</dbReference>
<evidence type="ECO:0000313" key="1">
    <source>
        <dbReference type="EMBL" id="QDH83652.1"/>
    </source>
</evidence>
<accession>A0A514CT56</accession>